<dbReference type="PATRIC" id="fig|552518.3.peg.4776"/>
<dbReference type="PANTHER" id="PTHR30086">
    <property type="entry name" value="ARGININE EXPORTER PROTEIN ARGO"/>
    <property type="match status" value="1"/>
</dbReference>
<comment type="subcellular location">
    <subcellularLocation>
        <location evidence="1">Cell membrane</location>
        <topology evidence="1">Multi-pass membrane protein</topology>
    </subcellularLocation>
</comment>
<evidence type="ECO:0000256" key="5">
    <source>
        <dbReference type="ARBA" id="ARBA00022989"/>
    </source>
</evidence>
<feature type="transmembrane region" description="Helical" evidence="7">
    <location>
        <begin position="70"/>
        <end position="88"/>
    </location>
</feature>
<feature type="transmembrane region" description="Helical" evidence="7">
    <location>
        <begin position="43"/>
        <end position="63"/>
    </location>
</feature>
<keyword evidence="9" id="KW-1185">Reference proteome</keyword>
<dbReference type="PIRSF" id="PIRSF006324">
    <property type="entry name" value="LeuE"/>
    <property type="match status" value="1"/>
</dbReference>
<comment type="similarity">
    <text evidence="2">Belongs to the Rht family.</text>
</comment>
<evidence type="ECO:0000256" key="3">
    <source>
        <dbReference type="ARBA" id="ARBA00022475"/>
    </source>
</evidence>
<dbReference type="InterPro" id="IPR001123">
    <property type="entry name" value="LeuE-type"/>
</dbReference>
<dbReference type="Pfam" id="PF01810">
    <property type="entry name" value="LysE"/>
    <property type="match status" value="1"/>
</dbReference>
<dbReference type="RefSeq" id="WP_045774840.1">
    <property type="nucleotide sequence ID" value="NZ_LAJY01000092.1"/>
</dbReference>
<dbReference type="OrthoDB" id="9804822at2"/>
<evidence type="ECO:0000256" key="7">
    <source>
        <dbReference type="SAM" id="Phobius"/>
    </source>
</evidence>
<dbReference type="GO" id="GO:0042970">
    <property type="term" value="F:homoserine transmembrane transporter activity"/>
    <property type="evidence" value="ECO:0007669"/>
    <property type="project" value="TreeGrafter"/>
</dbReference>
<keyword evidence="3" id="KW-1003">Cell membrane</keyword>
<evidence type="ECO:0000313" key="9">
    <source>
        <dbReference type="Proteomes" id="UP000033774"/>
    </source>
</evidence>
<sequence>MTLALLLSYTLIAATAILSPGPAILLAIRNSLAHGIGAVLWSSLGNITGLFCLSTASMLGLGVMLQTSALLFGVVKLIGALYLFWIGLRHLFGRASLAALPETTLPHRNPGALALYREGAALAITNPKPILFFAALFPQFLVSDAPILPQFFTLTGIFMGISFASLFGYALLARQARGVLLKPMIVRWVNRTVGGIFVSFGVLLLTLRRPAA</sequence>
<proteinExistence type="inferred from homology"/>
<dbReference type="GO" id="GO:0005886">
    <property type="term" value="C:plasma membrane"/>
    <property type="evidence" value="ECO:0007669"/>
    <property type="project" value="UniProtKB-SubCell"/>
</dbReference>
<gene>
    <name evidence="8" type="ORF">VZ95_04665</name>
</gene>
<evidence type="ECO:0000256" key="4">
    <source>
        <dbReference type="ARBA" id="ARBA00022692"/>
    </source>
</evidence>
<reference evidence="8 9" key="1">
    <citation type="submission" date="2015-03" db="EMBL/GenBank/DDBJ databases">
        <title>Draft genome sequence of Elstera litoralis.</title>
        <authorList>
            <person name="Rahalkar M.C."/>
            <person name="Dhakephalkar P.K."/>
            <person name="Pore S.D."/>
            <person name="Arora P."/>
            <person name="Kapse N.G."/>
            <person name="Pandit P.S."/>
        </authorList>
    </citation>
    <scope>NUCLEOTIDE SEQUENCE [LARGE SCALE GENOMIC DNA]</scope>
    <source>
        <strain evidence="8 9">Dia-1</strain>
    </source>
</reference>
<comment type="caution">
    <text evidence="8">The sequence shown here is derived from an EMBL/GenBank/DDBJ whole genome shotgun (WGS) entry which is preliminary data.</text>
</comment>
<keyword evidence="5 7" id="KW-1133">Transmembrane helix</keyword>
<evidence type="ECO:0000256" key="1">
    <source>
        <dbReference type="ARBA" id="ARBA00004651"/>
    </source>
</evidence>
<feature type="transmembrane region" description="Helical" evidence="7">
    <location>
        <begin position="151"/>
        <end position="173"/>
    </location>
</feature>
<dbReference type="PANTHER" id="PTHR30086:SF14">
    <property type="entry name" value="HOMOSERINE_HOMOSERINE LACTONE EFFLUX PROTEIN"/>
    <property type="match status" value="1"/>
</dbReference>
<evidence type="ECO:0000256" key="2">
    <source>
        <dbReference type="ARBA" id="ARBA00007928"/>
    </source>
</evidence>
<evidence type="ECO:0000256" key="6">
    <source>
        <dbReference type="ARBA" id="ARBA00023136"/>
    </source>
</evidence>
<feature type="transmembrane region" description="Helical" evidence="7">
    <location>
        <begin position="185"/>
        <end position="207"/>
    </location>
</feature>
<dbReference type="Proteomes" id="UP000033774">
    <property type="component" value="Unassembled WGS sequence"/>
</dbReference>
<keyword evidence="6 7" id="KW-0472">Membrane</keyword>
<evidence type="ECO:0000313" key="8">
    <source>
        <dbReference type="EMBL" id="KJV10472.1"/>
    </source>
</evidence>
<keyword evidence="4 7" id="KW-0812">Transmembrane</keyword>
<protein>
    <submittedName>
        <fullName evidence="8">Lysine transporter LysE</fullName>
    </submittedName>
</protein>
<dbReference type="AlphaFoldDB" id="A0A0F3IV12"/>
<name>A0A0F3IV12_9PROT</name>
<dbReference type="EMBL" id="LAJY01000092">
    <property type="protein sequence ID" value="KJV10472.1"/>
    <property type="molecule type" value="Genomic_DNA"/>
</dbReference>
<organism evidence="8 9">
    <name type="scientific">Elstera litoralis</name>
    <dbReference type="NCBI Taxonomy" id="552518"/>
    <lineage>
        <taxon>Bacteria</taxon>
        <taxon>Pseudomonadati</taxon>
        <taxon>Pseudomonadota</taxon>
        <taxon>Alphaproteobacteria</taxon>
        <taxon>Rhodospirillales</taxon>
        <taxon>Rhodospirillaceae</taxon>
        <taxon>Elstera</taxon>
    </lineage>
</organism>
<accession>A0A0F3IV12</accession>